<dbReference type="PANTHER" id="PTHR35910:SF6">
    <property type="entry name" value="2EXR DOMAIN-CONTAINING PROTEIN"/>
    <property type="match status" value="1"/>
</dbReference>
<dbReference type="RefSeq" id="XP_008084151.1">
    <property type="nucleotide sequence ID" value="XM_008085960.1"/>
</dbReference>
<reference evidence="3 4" key="1">
    <citation type="journal article" date="2013" name="BMC Genomics">
        <title>Genomics-driven discovery of the pneumocandin biosynthetic gene cluster in the fungus Glarea lozoyensis.</title>
        <authorList>
            <person name="Chen L."/>
            <person name="Yue Q."/>
            <person name="Zhang X."/>
            <person name="Xiang M."/>
            <person name="Wang C."/>
            <person name="Li S."/>
            <person name="Che Y."/>
            <person name="Ortiz-Lopez F.J."/>
            <person name="Bills G.F."/>
            <person name="Liu X."/>
            <person name="An Z."/>
        </authorList>
    </citation>
    <scope>NUCLEOTIDE SEQUENCE [LARGE SCALE GENOMIC DNA]</scope>
    <source>
        <strain evidence="4">ATCC 20868 / MF5171</strain>
    </source>
</reference>
<dbReference type="OrthoDB" id="3562568at2759"/>
<organism evidence="3 4">
    <name type="scientific">Glarea lozoyensis (strain ATCC 20868 / MF5171)</name>
    <dbReference type="NCBI Taxonomy" id="1116229"/>
    <lineage>
        <taxon>Eukaryota</taxon>
        <taxon>Fungi</taxon>
        <taxon>Dikarya</taxon>
        <taxon>Ascomycota</taxon>
        <taxon>Pezizomycotina</taxon>
        <taxon>Leotiomycetes</taxon>
        <taxon>Helotiales</taxon>
        <taxon>Helotiaceae</taxon>
        <taxon>Glarea</taxon>
    </lineage>
</organism>
<proteinExistence type="predicted"/>
<name>S3DP58_GLAL2</name>
<dbReference type="Proteomes" id="UP000016922">
    <property type="component" value="Unassembled WGS sequence"/>
</dbReference>
<feature type="domain" description="2EXR" evidence="2">
    <location>
        <begin position="37"/>
        <end position="140"/>
    </location>
</feature>
<dbReference type="HOGENOM" id="CLU_1001339_0_0_1"/>
<dbReference type="EMBL" id="KE145368">
    <property type="protein sequence ID" value="EPE28243.1"/>
    <property type="molecule type" value="Genomic_DNA"/>
</dbReference>
<dbReference type="Pfam" id="PF20150">
    <property type="entry name" value="2EXR"/>
    <property type="match status" value="1"/>
</dbReference>
<evidence type="ECO:0000313" key="4">
    <source>
        <dbReference type="Proteomes" id="UP000016922"/>
    </source>
</evidence>
<evidence type="ECO:0000256" key="1">
    <source>
        <dbReference type="SAM" id="MobiDB-lite"/>
    </source>
</evidence>
<accession>S3DP58</accession>
<protein>
    <recommendedName>
        <fullName evidence="2">2EXR domain-containing protein</fullName>
    </recommendedName>
</protein>
<dbReference type="GeneID" id="19468411"/>
<gene>
    <name evidence="3" type="ORF">GLAREA_09363</name>
</gene>
<evidence type="ECO:0000259" key="2">
    <source>
        <dbReference type="Pfam" id="PF20150"/>
    </source>
</evidence>
<keyword evidence="4" id="KW-1185">Reference proteome</keyword>
<dbReference type="InterPro" id="IPR045518">
    <property type="entry name" value="2EXR"/>
</dbReference>
<evidence type="ECO:0000313" key="3">
    <source>
        <dbReference type="EMBL" id="EPE28243.1"/>
    </source>
</evidence>
<dbReference type="AlphaFoldDB" id="S3DP58"/>
<sequence>MNRLRNLWLARKREPTQTAEEQSDSRLGPEEENSTSFSLFPNLPPEIRLQIWNLAFEISAAQHDRLVEIVPYYTKKEELGFTIHTSRTPRLLGVNREARSELRGRYVNPFSSSIKLDGSNVDSSHPKAAAETLLIDLQNDVLFLHHIPPQPSRSYPRDITAYFNILFGPQSSHGMESLKHMIIPRKFFKKDFWRQEGKGDPTRGMVWMNFPNLERLGLCYGIPEWETRWIKEIVEDNEEGVVRLKICHLECEDAEVSPWGLNTACGWKRGSIRWRIPA</sequence>
<dbReference type="PANTHER" id="PTHR35910">
    <property type="entry name" value="2EXR DOMAIN-CONTAINING PROTEIN"/>
    <property type="match status" value="1"/>
</dbReference>
<feature type="region of interest" description="Disordered" evidence="1">
    <location>
        <begin position="11"/>
        <end position="39"/>
    </location>
</feature>
<dbReference type="KEGG" id="glz:GLAREA_09363"/>